<dbReference type="Proteomes" id="UP000664807">
    <property type="component" value="Unassembled WGS sequence"/>
</dbReference>
<keyword evidence="4" id="KW-1185">Reference proteome</keyword>
<accession>A0ABS3FC97</accession>
<organism evidence="3 4">
    <name type="scientific">Flagellimonas profundi</name>
    <dbReference type="NCBI Taxonomy" id="2915620"/>
    <lineage>
        <taxon>Bacteria</taxon>
        <taxon>Pseudomonadati</taxon>
        <taxon>Bacteroidota</taxon>
        <taxon>Flavobacteriia</taxon>
        <taxon>Flavobacteriales</taxon>
        <taxon>Flavobacteriaceae</taxon>
        <taxon>Flagellimonas</taxon>
    </lineage>
</organism>
<feature type="coiled-coil region" evidence="1">
    <location>
        <begin position="8"/>
        <end position="72"/>
    </location>
</feature>
<proteinExistence type="predicted"/>
<keyword evidence="1" id="KW-0175">Coiled coil</keyword>
<dbReference type="InterPro" id="IPR046617">
    <property type="entry name" value="DUF6730"/>
</dbReference>
<reference evidence="3 4" key="1">
    <citation type="submission" date="2021-03" db="EMBL/GenBank/DDBJ databases">
        <title>Muricauda lutimaris sp. nov. and Muricauda ruestringensis sp. nov, two marine members of the Flavobacteriaceae isolated from deep sea sediments of Western Pacific.</title>
        <authorList>
            <person name="Zhao S."/>
            <person name="Liu R."/>
        </authorList>
    </citation>
    <scope>NUCLEOTIDE SEQUENCE [LARGE SCALE GENOMIC DNA]</scope>
    <source>
        <strain evidence="3 4">BC31-3-A3</strain>
    </source>
</reference>
<evidence type="ECO:0000256" key="2">
    <source>
        <dbReference type="SAM" id="Phobius"/>
    </source>
</evidence>
<dbReference type="Pfam" id="PF20503">
    <property type="entry name" value="DUF6730"/>
    <property type="match status" value="1"/>
</dbReference>
<evidence type="ECO:0000313" key="3">
    <source>
        <dbReference type="EMBL" id="MBO0340567.1"/>
    </source>
</evidence>
<name>A0ABS3FC97_9FLAO</name>
<dbReference type="EMBL" id="JAFLNM010000001">
    <property type="protein sequence ID" value="MBO0340567.1"/>
    <property type="molecule type" value="Genomic_DNA"/>
</dbReference>
<gene>
    <name evidence="3" type="ORF">J0654_02875</name>
</gene>
<dbReference type="RefSeq" id="WP_207026260.1">
    <property type="nucleotide sequence ID" value="NZ_JAFLNM010000001.1"/>
</dbReference>
<protein>
    <submittedName>
        <fullName evidence="3">Uncharacterized protein</fullName>
    </submittedName>
</protein>
<evidence type="ECO:0000313" key="4">
    <source>
        <dbReference type="Proteomes" id="UP000664807"/>
    </source>
</evidence>
<keyword evidence="2" id="KW-0812">Transmembrane</keyword>
<keyword evidence="2" id="KW-0472">Membrane</keyword>
<sequence>MTRIKEYMELLTSELEEFRDDVNRLEVINDQIKDVKVAIDLSEIKPILEAYNEQLKRQSELQERQYKKFEALFKKAGVYPKWAIITFILAILISVLSLVYASKTKMTLEKFRGIKQIEKVISF</sequence>
<keyword evidence="2" id="KW-1133">Transmembrane helix</keyword>
<comment type="caution">
    <text evidence="3">The sequence shown here is derived from an EMBL/GenBank/DDBJ whole genome shotgun (WGS) entry which is preliminary data.</text>
</comment>
<evidence type="ECO:0000256" key="1">
    <source>
        <dbReference type="SAM" id="Coils"/>
    </source>
</evidence>
<feature type="transmembrane region" description="Helical" evidence="2">
    <location>
        <begin position="82"/>
        <end position="102"/>
    </location>
</feature>